<gene>
    <name evidence="2" type="ORF">TVAG_497300</name>
</gene>
<dbReference type="KEGG" id="tva:4766003"/>
<dbReference type="InParanoid" id="A2EGX2"/>
<accession>A2EGX2</accession>
<name>A2EGX2_TRIV3</name>
<sequence length="199" mass="23039">MYMTNFAQLQKAHMEYSQFDDAQFASDPLVLQLPFPDQCEFLRLSAFFKFASDRNKRNMALSTFQKHLNLIRAYVSRGDYTDFDRGLACGIQFGQRYMLVNTKRLKLFMGRSKSCLNGCFHKCGYHVSRISSEDNQIISEFSRTYGRPLPQPRQWCIRSDDPTIASSQSESISETEIEIDPIENLFNVSSLLNRKPESI</sequence>
<dbReference type="EMBL" id="DS113385">
    <property type="protein sequence ID" value="EAY08106.1"/>
    <property type="molecule type" value="Genomic_DNA"/>
</dbReference>
<keyword evidence="3" id="KW-1185">Reference proteome</keyword>
<dbReference type="RefSeq" id="XP_001320329.1">
    <property type="nucleotide sequence ID" value="XM_001320294.1"/>
</dbReference>
<proteinExistence type="predicted"/>
<evidence type="ECO:0000259" key="1">
    <source>
        <dbReference type="Pfam" id="PF10416"/>
    </source>
</evidence>
<dbReference type="AlphaFoldDB" id="A2EGX2"/>
<dbReference type="VEuPathDB" id="TrichDB:TVAGG3_0803490"/>
<evidence type="ECO:0000313" key="3">
    <source>
        <dbReference type="Proteomes" id="UP000001542"/>
    </source>
</evidence>
<organism evidence="2 3">
    <name type="scientific">Trichomonas vaginalis (strain ATCC PRA-98 / G3)</name>
    <dbReference type="NCBI Taxonomy" id="412133"/>
    <lineage>
        <taxon>Eukaryota</taxon>
        <taxon>Metamonada</taxon>
        <taxon>Parabasalia</taxon>
        <taxon>Trichomonadida</taxon>
        <taxon>Trichomonadidae</taxon>
        <taxon>Trichomonas</taxon>
    </lineage>
</organism>
<dbReference type="Pfam" id="PF10416">
    <property type="entry name" value="IBD"/>
    <property type="match status" value="1"/>
</dbReference>
<reference evidence="2" key="2">
    <citation type="journal article" date="2007" name="Science">
        <title>Draft genome sequence of the sexually transmitted pathogen Trichomonas vaginalis.</title>
        <authorList>
            <person name="Carlton J.M."/>
            <person name="Hirt R.P."/>
            <person name="Silva J.C."/>
            <person name="Delcher A.L."/>
            <person name="Schatz M."/>
            <person name="Zhao Q."/>
            <person name="Wortman J.R."/>
            <person name="Bidwell S.L."/>
            <person name="Alsmark U.C.M."/>
            <person name="Besteiro S."/>
            <person name="Sicheritz-Ponten T."/>
            <person name="Noel C.J."/>
            <person name="Dacks J.B."/>
            <person name="Foster P.G."/>
            <person name="Simillion C."/>
            <person name="Van de Peer Y."/>
            <person name="Miranda-Saavedra D."/>
            <person name="Barton G.J."/>
            <person name="Westrop G.D."/>
            <person name="Mueller S."/>
            <person name="Dessi D."/>
            <person name="Fiori P.L."/>
            <person name="Ren Q."/>
            <person name="Paulsen I."/>
            <person name="Zhang H."/>
            <person name="Bastida-Corcuera F.D."/>
            <person name="Simoes-Barbosa A."/>
            <person name="Brown M.T."/>
            <person name="Hayes R.D."/>
            <person name="Mukherjee M."/>
            <person name="Okumura C.Y."/>
            <person name="Schneider R."/>
            <person name="Smith A.J."/>
            <person name="Vanacova S."/>
            <person name="Villalvazo M."/>
            <person name="Haas B.J."/>
            <person name="Pertea M."/>
            <person name="Feldblyum T.V."/>
            <person name="Utterback T.R."/>
            <person name="Shu C.L."/>
            <person name="Osoegawa K."/>
            <person name="de Jong P.J."/>
            <person name="Hrdy I."/>
            <person name="Horvathova L."/>
            <person name="Zubacova Z."/>
            <person name="Dolezal P."/>
            <person name="Malik S.B."/>
            <person name="Logsdon J.M. Jr."/>
            <person name="Henze K."/>
            <person name="Gupta A."/>
            <person name="Wang C.C."/>
            <person name="Dunne R.L."/>
            <person name="Upcroft J.A."/>
            <person name="Upcroft P."/>
            <person name="White O."/>
            <person name="Salzberg S.L."/>
            <person name="Tang P."/>
            <person name="Chiu C.-H."/>
            <person name="Lee Y.-S."/>
            <person name="Embley T.M."/>
            <person name="Coombs G.H."/>
            <person name="Mottram J.C."/>
            <person name="Tachezy J."/>
            <person name="Fraser-Liggett C.M."/>
            <person name="Johnson P.J."/>
        </authorList>
    </citation>
    <scope>NUCLEOTIDE SEQUENCE [LARGE SCALE GENOMIC DNA]</scope>
    <source>
        <strain evidence="2">G3</strain>
    </source>
</reference>
<dbReference type="Proteomes" id="UP000001542">
    <property type="component" value="Unassembled WGS sequence"/>
</dbReference>
<evidence type="ECO:0000313" key="2">
    <source>
        <dbReference type="EMBL" id="EAY08106.1"/>
    </source>
</evidence>
<protein>
    <recommendedName>
        <fullName evidence="1">Initiator binding domain-containing protein</fullName>
    </recommendedName>
</protein>
<reference evidence="2" key="1">
    <citation type="submission" date="2006-10" db="EMBL/GenBank/DDBJ databases">
        <authorList>
            <person name="Amadeo P."/>
            <person name="Zhao Q."/>
            <person name="Wortman J."/>
            <person name="Fraser-Liggett C."/>
            <person name="Carlton J."/>
        </authorList>
    </citation>
    <scope>NUCLEOTIDE SEQUENCE</scope>
    <source>
        <strain evidence="2">G3</strain>
    </source>
</reference>
<dbReference type="InterPro" id="IPR018845">
    <property type="entry name" value="Initiator-bd"/>
</dbReference>
<feature type="domain" description="Initiator binding" evidence="1">
    <location>
        <begin position="37"/>
        <end position="161"/>
    </location>
</feature>
<dbReference type="VEuPathDB" id="TrichDB:TVAG_497300"/>